<keyword evidence="8" id="KW-1185">Reference proteome</keyword>
<reference evidence="7" key="5">
    <citation type="submission" date="2025-09" db="UniProtKB">
        <authorList>
            <consortium name="Ensembl"/>
        </authorList>
    </citation>
    <scope>IDENTIFICATION</scope>
</reference>
<dbReference type="InterPro" id="IPR013083">
    <property type="entry name" value="Znf_RING/FYVE/PHD"/>
</dbReference>
<sequence>MASGLPAGSFSEELRCPVCVDLFTAPVTLACGHSLCQACMDRGWEAGKHLCPKCQEPIAHHDLKVNEVLARLAERARAQGQYLKSSEDHHKPICLACGGEWRDSHREVADTQGKVREALTLTGDGTAILPADPASSAEDILHSNWPPARVR</sequence>
<reference evidence="7" key="4">
    <citation type="submission" date="2025-08" db="UniProtKB">
        <authorList>
            <consortium name="Ensembl"/>
        </authorList>
    </citation>
    <scope>IDENTIFICATION</scope>
</reference>
<reference evidence="8" key="2">
    <citation type="journal article" date="2007" name="PLoS Biol.">
        <title>Survey sequencing and comparative analysis of the elephant shark (Callorhinchus milii) genome.</title>
        <authorList>
            <person name="Venkatesh B."/>
            <person name="Kirkness E.F."/>
            <person name="Loh Y.H."/>
            <person name="Halpern A.L."/>
            <person name="Lee A.P."/>
            <person name="Johnson J."/>
            <person name="Dandona N."/>
            <person name="Viswanathan L.D."/>
            <person name="Tay A."/>
            <person name="Venter J.C."/>
            <person name="Strausberg R.L."/>
            <person name="Brenner S."/>
        </authorList>
    </citation>
    <scope>NUCLEOTIDE SEQUENCE [LARGE SCALE GENOMIC DNA]</scope>
</reference>
<dbReference type="PROSITE" id="PS50089">
    <property type="entry name" value="ZF_RING_2"/>
    <property type="match status" value="1"/>
</dbReference>
<evidence type="ECO:0000256" key="1">
    <source>
        <dbReference type="ARBA" id="ARBA00022723"/>
    </source>
</evidence>
<evidence type="ECO:0000256" key="3">
    <source>
        <dbReference type="ARBA" id="ARBA00022833"/>
    </source>
</evidence>
<keyword evidence="2 4" id="KW-0863">Zinc-finger</keyword>
<feature type="region of interest" description="Disordered" evidence="5">
    <location>
        <begin position="126"/>
        <end position="151"/>
    </location>
</feature>
<name>A0A4W3JJ74_CALMI</name>
<dbReference type="Pfam" id="PF13445">
    <property type="entry name" value="zf-RING_UBOX"/>
    <property type="match status" value="1"/>
</dbReference>
<evidence type="ECO:0000256" key="5">
    <source>
        <dbReference type="SAM" id="MobiDB-lite"/>
    </source>
</evidence>
<keyword evidence="1" id="KW-0479">Metal-binding</keyword>
<accession>A0A4W3JJ74</accession>
<dbReference type="SMART" id="SM00184">
    <property type="entry name" value="RING"/>
    <property type="match status" value="1"/>
</dbReference>
<reference evidence="8" key="1">
    <citation type="journal article" date="2006" name="Science">
        <title>Ancient noncoding elements conserved in the human genome.</title>
        <authorList>
            <person name="Venkatesh B."/>
            <person name="Kirkness E.F."/>
            <person name="Loh Y.H."/>
            <person name="Halpern A.L."/>
            <person name="Lee A.P."/>
            <person name="Johnson J."/>
            <person name="Dandona N."/>
            <person name="Viswanathan L.D."/>
            <person name="Tay A."/>
            <person name="Venter J.C."/>
            <person name="Strausberg R.L."/>
            <person name="Brenner S."/>
        </authorList>
    </citation>
    <scope>NUCLEOTIDE SEQUENCE [LARGE SCALE GENOMIC DNA]</scope>
</reference>
<dbReference type="Proteomes" id="UP000314986">
    <property type="component" value="Unassembled WGS sequence"/>
</dbReference>
<dbReference type="Ensembl" id="ENSCMIT00000040051.1">
    <property type="protein sequence ID" value="ENSCMIP00000039481.1"/>
    <property type="gene ID" value="ENSCMIG00000016551.1"/>
</dbReference>
<evidence type="ECO:0000313" key="8">
    <source>
        <dbReference type="Proteomes" id="UP000314986"/>
    </source>
</evidence>
<dbReference type="PROSITE" id="PS00518">
    <property type="entry name" value="ZF_RING_1"/>
    <property type="match status" value="1"/>
</dbReference>
<dbReference type="GeneTree" id="ENSGT01030000234669"/>
<evidence type="ECO:0000256" key="4">
    <source>
        <dbReference type="PROSITE-ProRule" id="PRU00175"/>
    </source>
</evidence>
<feature type="domain" description="RING-type" evidence="6">
    <location>
        <begin position="16"/>
        <end position="55"/>
    </location>
</feature>
<dbReference type="PANTHER" id="PTHR24103">
    <property type="entry name" value="E3 UBIQUITIN-PROTEIN LIGASE TRIM"/>
    <property type="match status" value="1"/>
</dbReference>
<dbReference type="InterPro" id="IPR017907">
    <property type="entry name" value="Znf_RING_CS"/>
</dbReference>
<dbReference type="Gene3D" id="3.30.40.10">
    <property type="entry name" value="Zinc/RING finger domain, C3HC4 (zinc finger)"/>
    <property type="match status" value="1"/>
</dbReference>
<dbReference type="InterPro" id="IPR050143">
    <property type="entry name" value="TRIM/RBCC"/>
</dbReference>
<dbReference type="InParanoid" id="A0A4W3JJ74"/>
<dbReference type="InterPro" id="IPR001841">
    <property type="entry name" value="Znf_RING"/>
</dbReference>
<evidence type="ECO:0000259" key="6">
    <source>
        <dbReference type="PROSITE" id="PS50089"/>
    </source>
</evidence>
<reference evidence="8" key="3">
    <citation type="journal article" date="2014" name="Nature">
        <title>Elephant shark genome provides unique insights into gnathostome evolution.</title>
        <authorList>
            <consortium name="International Elephant Shark Genome Sequencing Consortium"/>
            <person name="Venkatesh B."/>
            <person name="Lee A.P."/>
            <person name="Ravi V."/>
            <person name="Maurya A.K."/>
            <person name="Lian M.M."/>
            <person name="Swann J.B."/>
            <person name="Ohta Y."/>
            <person name="Flajnik M.F."/>
            <person name="Sutoh Y."/>
            <person name="Kasahara M."/>
            <person name="Hoon S."/>
            <person name="Gangu V."/>
            <person name="Roy S.W."/>
            <person name="Irimia M."/>
            <person name="Korzh V."/>
            <person name="Kondrychyn I."/>
            <person name="Lim Z.W."/>
            <person name="Tay B.H."/>
            <person name="Tohari S."/>
            <person name="Kong K.W."/>
            <person name="Ho S."/>
            <person name="Lorente-Galdos B."/>
            <person name="Quilez J."/>
            <person name="Marques-Bonet T."/>
            <person name="Raney B.J."/>
            <person name="Ingham P.W."/>
            <person name="Tay A."/>
            <person name="Hillier L.W."/>
            <person name="Minx P."/>
            <person name="Boehm T."/>
            <person name="Wilson R.K."/>
            <person name="Brenner S."/>
            <person name="Warren W.C."/>
        </authorList>
    </citation>
    <scope>NUCLEOTIDE SEQUENCE [LARGE SCALE GENOMIC DNA]</scope>
</reference>
<protein>
    <recommendedName>
        <fullName evidence="6">RING-type domain-containing protein</fullName>
    </recommendedName>
</protein>
<dbReference type="AlphaFoldDB" id="A0A4W3JJ74"/>
<dbReference type="SUPFAM" id="SSF57850">
    <property type="entry name" value="RING/U-box"/>
    <property type="match status" value="1"/>
</dbReference>
<evidence type="ECO:0000256" key="2">
    <source>
        <dbReference type="ARBA" id="ARBA00022771"/>
    </source>
</evidence>
<organism evidence="7 8">
    <name type="scientific">Callorhinchus milii</name>
    <name type="common">Ghost shark</name>
    <dbReference type="NCBI Taxonomy" id="7868"/>
    <lineage>
        <taxon>Eukaryota</taxon>
        <taxon>Metazoa</taxon>
        <taxon>Chordata</taxon>
        <taxon>Craniata</taxon>
        <taxon>Vertebrata</taxon>
        <taxon>Chondrichthyes</taxon>
        <taxon>Holocephali</taxon>
        <taxon>Chimaeriformes</taxon>
        <taxon>Callorhinchidae</taxon>
        <taxon>Callorhinchus</taxon>
    </lineage>
</organism>
<proteinExistence type="predicted"/>
<dbReference type="GO" id="GO:0008270">
    <property type="term" value="F:zinc ion binding"/>
    <property type="evidence" value="ECO:0007669"/>
    <property type="project" value="UniProtKB-KW"/>
</dbReference>
<evidence type="ECO:0000313" key="7">
    <source>
        <dbReference type="Ensembl" id="ENSCMIP00000039481.1"/>
    </source>
</evidence>
<dbReference type="InterPro" id="IPR027370">
    <property type="entry name" value="Znf-RING_euk"/>
</dbReference>
<keyword evidence="3" id="KW-0862">Zinc</keyword>